<dbReference type="EMBL" id="UGQF01000001">
    <property type="protein sequence ID" value="STZ03042.1"/>
    <property type="molecule type" value="Genomic_DNA"/>
</dbReference>
<name>A0A378QRG1_9GAMM</name>
<dbReference type="InterPro" id="IPR000836">
    <property type="entry name" value="PRTase_dom"/>
</dbReference>
<evidence type="ECO:0000313" key="5">
    <source>
        <dbReference type="Proteomes" id="UP000190777"/>
    </source>
</evidence>
<dbReference type="PIRSF" id="PIRSF020967">
    <property type="entry name" value="UCP020967"/>
    <property type="match status" value="1"/>
</dbReference>
<dbReference type="RefSeq" id="WP_079323934.1">
    <property type="nucleotide sequence ID" value="NZ_MXAP01000007.1"/>
</dbReference>
<proteinExistence type="predicted"/>
<reference evidence="4 6" key="2">
    <citation type="submission" date="2018-06" db="EMBL/GenBank/DDBJ databases">
        <authorList>
            <consortium name="Pathogen Informatics"/>
            <person name="Doyle S."/>
        </authorList>
    </citation>
    <scope>NUCLEOTIDE SEQUENCE [LARGE SCALE GENOMIC DNA]</scope>
    <source>
        <strain evidence="4 6">NCTC11012</strain>
    </source>
</reference>
<evidence type="ECO:0000259" key="2">
    <source>
        <dbReference type="Pfam" id="PF15609"/>
    </source>
</evidence>
<dbReference type="CDD" id="cd06223">
    <property type="entry name" value="PRTases_typeI"/>
    <property type="match status" value="1"/>
</dbReference>
<evidence type="ECO:0000313" key="6">
    <source>
        <dbReference type="Proteomes" id="UP000254618"/>
    </source>
</evidence>
<dbReference type="Proteomes" id="UP000254618">
    <property type="component" value="Unassembled WGS sequence"/>
</dbReference>
<evidence type="ECO:0000259" key="1">
    <source>
        <dbReference type="Pfam" id="PF12500"/>
    </source>
</evidence>
<dbReference type="AlphaFoldDB" id="A0A378QRG1"/>
<feature type="domain" description="TRSP" evidence="1">
    <location>
        <begin position="279"/>
        <end position="362"/>
    </location>
</feature>
<dbReference type="InterPro" id="IPR022537">
    <property type="entry name" value="TRSP_dom"/>
</dbReference>
<dbReference type="SUPFAM" id="SSF53271">
    <property type="entry name" value="PRTase-like"/>
    <property type="match status" value="1"/>
</dbReference>
<dbReference type="Pfam" id="PF15609">
    <property type="entry name" value="PRTase_2"/>
    <property type="match status" value="1"/>
</dbReference>
<organism evidence="4 6">
    <name type="scientific">Moraxella equi</name>
    <dbReference type="NCBI Taxonomy" id="60442"/>
    <lineage>
        <taxon>Bacteria</taxon>
        <taxon>Pseudomonadati</taxon>
        <taxon>Pseudomonadota</taxon>
        <taxon>Gammaproteobacteria</taxon>
        <taxon>Moraxellales</taxon>
        <taxon>Moraxellaceae</taxon>
        <taxon>Moraxella</taxon>
    </lineage>
</organism>
<dbReference type="Gene3D" id="3.40.50.2020">
    <property type="match status" value="1"/>
</dbReference>
<sequence>MPKHHHVSLSRGDLDLTYETHEFELHDLLDFAERINPKRAFLFVSKVLGRHIPVAPSTMRQAFATLADKIPNNLPTPLVVIGMAETAVGLSAGVHECLQARYPSAYLLNSTRHAQNAPLFATFSEDHSHASTHLIYLSDDEAVNHAIRSAKTVIMVDDEASTGKTCQNVMDALITSGMTQLEQVHLATLVDWSLGQMTDSTFTTPEHTVGFYRHHLLSGSWMWTPTHDKAVNMPDVATTKAGNQPIFPLSSWGRTPTQHSTDGLPDLWRALPDDMDSYIGKSVLVLGVNEFVWLPFLLAERLENQGIAVKFSAITRSPIALGGAIAHACHFADSYGLGMTNFVYNVDFDEWDLVIICTETPPASIDKLFDRPNVAIVSPFNYKDNS</sequence>
<dbReference type="Pfam" id="PF12500">
    <property type="entry name" value="TRSP"/>
    <property type="match status" value="1"/>
</dbReference>
<dbReference type="InterPro" id="IPR011214">
    <property type="entry name" value="UCP020967"/>
</dbReference>
<feature type="domain" description="Orotate phosphoribosyltransferase-like" evidence="2">
    <location>
        <begin position="28"/>
        <end position="196"/>
    </location>
</feature>
<dbReference type="InterPro" id="IPR041688">
    <property type="entry name" value="PRTase_2"/>
</dbReference>
<keyword evidence="5" id="KW-1185">Reference proteome</keyword>
<gene>
    <name evidence="3" type="ORF">B5J93_00590</name>
    <name evidence="4" type="ORF">NCTC11012_01272</name>
</gene>
<accession>A0A378QRG1</accession>
<dbReference type="EMBL" id="MXAP01000007">
    <property type="protein sequence ID" value="OPH40156.1"/>
    <property type="molecule type" value="Genomic_DNA"/>
</dbReference>
<reference evidence="3 5" key="1">
    <citation type="submission" date="2017-03" db="EMBL/GenBank/DDBJ databases">
        <title>Draft genome sequence of Moraxella equi CCUG 4950T type strain.</title>
        <authorList>
            <person name="Salva-Serra F."/>
            <person name="Engstrom-Jakobsson H."/>
            <person name="Thorell K."/>
            <person name="Jaen-Luchoro D."/>
            <person name="Gonzales-Siles L."/>
            <person name="Karlsson R."/>
            <person name="Yazdan S."/>
            <person name="Boulund F."/>
            <person name="Johnning A."/>
            <person name="Engstrand L."/>
            <person name="Kristiansson E."/>
            <person name="Moore E."/>
        </authorList>
    </citation>
    <scope>NUCLEOTIDE SEQUENCE [LARGE SCALE GENOMIC DNA]</scope>
    <source>
        <strain evidence="3 5">CCUG 4950</strain>
    </source>
</reference>
<evidence type="ECO:0000313" key="3">
    <source>
        <dbReference type="EMBL" id="OPH40156.1"/>
    </source>
</evidence>
<protein>
    <submittedName>
        <fullName evidence="4">Protein of uncharacterized function (DUF3706)</fullName>
    </submittedName>
</protein>
<dbReference type="Proteomes" id="UP000190777">
    <property type="component" value="Unassembled WGS sequence"/>
</dbReference>
<evidence type="ECO:0000313" key="4">
    <source>
        <dbReference type="EMBL" id="STZ03042.1"/>
    </source>
</evidence>
<dbReference type="InterPro" id="IPR029057">
    <property type="entry name" value="PRTase-like"/>
</dbReference>